<evidence type="ECO:0000313" key="3">
    <source>
        <dbReference type="Proteomes" id="UP000318571"/>
    </source>
</evidence>
<dbReference type="AlphaFoldDB" id="A0A553NZU8"/>
<dbReference type="PANTHER" id="PTHR43677:SF1">
    <property type="entry name" value="ACRYLYL-COA REDUCTASE ACUI-RELATED"/>
    <property type="match status" value="1"/>
</dbReference>
<dbReference type="InterPro" id="IPR011032">
    <property type="entry name" value="GroES-like_sf"/>
</dbReference>
<dbReference type="InterPro" id="IPR051397">
    <property type="entry name" value="Zn-ADH-like_protein"/>
</dbReference>
<dbReference type="Proteomes" id="UP000318571">
    <property type="component" value="Chromosome 9"/>
</dbReference>
<dbReference type="InterPro" id="IPR036291">
    <property type="entry name" value="NAD(P)-bd_dom_sf"/>
</dbReference>
<organism evidence="2 3">
    <name type="scientific">Tigriopus californicus</name>
    <name type="common">Marine copepod</name>
    <dbReference type="NCBI Taxonomy" id="6832"/>
    <lineage>
        <taxon>Eukaryota</taxon>
        <taxon>Metazoa</taxon>
        <taxon>Ecdysozoa</taxon>
        <taxon>Arthropoda</taxon>
        <taxon>Crustacea</taxon>
        <taxon>Multicrustacea</taxon>
        <taxon>Hexanauplia</taxon>
        <taxon>Copepoda</taxon>
        <taxon>Harpacticoida</taxon>
        <taxon>Harpacticidae</taxon>
        <taxon>Tigriopus</taxon>
    </lineage>
</organism>
<reference evidence="2 3" key="1">
    <citation type="journal article" date="2018" name="Nat. Ecol. Evol.">
        <title>Genomic signatures of mitonuclear coevolution across populations of Tigriopus californicus.</title>
        <authorList>
            <person name="Barreto F.S."/>
            <person name="Watson E.T."/>
            <person name="Lima T.G."/>
            <person name="Willett C.S."/>
            <person name="Edmands S."/>
            <person name="Li W."/>
            <person name="Burton R.S."/>
        </authorList>
    </citation>
    <scope>NUCLEOTIDE SEQUENCE [LARGE SCALE GENOMIC DNA]</scope>
    <source>
        <strain evidence="2 3">San Diego</strain>
    </source>
</reference>
<evidence type="ECO:0000313" key="2">
    <source>
        <dbReference type="EMBL" id="TRY70947.1"/>
    </source>
</evidence>
<protein>
    <recommendedName>
        <fullName evidence="1">Enoyl reductase (ER) domain-containing protein</fullName>
    </recommendedName>
</protein>
<dbReference type="OrthoDB" id="48317at2759"/>
<dbReference type="Pfam" id="PF00107">
    <property type="entry name" value="ADH_zinc_N"/>
    <property type="match status" value="1"/>
</dbReference>
<evidence type="ECO:0000259" key="1">
    <source>
        <dbReference type="SMART" id="SM00829"/>
    </source>
</evidence>
<dbReference type="SMART" id="SM00829">
    <property type="entry name" value="PKS_ER"/>
    <property type="match status" value="1"/>
</dbReference>
<dbReference type="InterPro" id="IPR014188">
    <property type="entry name" value="Acrylyl-CoA_reductase_AcuI"/>
</dbReference>
<dbReference type="CDD" id="cd08288">
    <property type="entry name" value="MDR_yhdh"/>
    <property type="match status" value="1"/>
</dbReference>
<dbReference type="Gene3D" id="3.40.50.720">
    <property type="entry name" value="NAD(P)-binding Rossmann-like Domain"/>
    <property type="match status" value="1"/>
</dbReference>
<feature type="domain" description="Enoyl reductase (ER)" evidence="1">
    <location>
        <begin position="22"/>
        <end position="267"/>
    </location>
</feature>
<dbReference type="SUPFAM" id="SSF51735">
    <property type="entry name" value="NAD(P)-binding Rossmann-fold domains"/>
    <property type="match status" value="1"/>
</dbReference>
<dbReference type="InterPro" id="IPR013149">
    <property type="entry name" value="ADH-like_C"/>
</dbReference>
<dbReference type="Gene3D" id="3.90.180.10">
    <property type="entry name" value="Medium-chain alcohol dehydrogenases, catalytic domain"/>
    <property type="match status" value="1"/>
</dbReference>
<dbReference type="EMBL" id="VCGU01000009">
    <property type="protein sequence ID" value="TRY70947.1"/>
    <property type="molecule type" value="Genomic_DNA"/>
</dbReference>
<dbReference type="InterPro" id="IPR020843">
    <property type="entry name" value="ER"/>
</dbReference>
<proteinExistence type="predicted"/>
<gene>
    <name evidence="2" type="ORF">TCAL_01251</name>
</gene>
<dbReference type="OMA" id="VRSFPMV"/>
<keyword evidence="3" id="KW-1185">Reference proteome</keyword>
<dbReference type="PANTHER" id="PTHR43677">
    <property type="entry name" value="SHORT-CHAIN DEHYDROGENASE/REDUCTASE"/>
    <property type="match status" value="1"/>
</dbReference>
<dbReference type="GO" id="GO:0043957">
    <property type="term" value="F:acryloyl-CoA reductase (NADPH) activity"/>
    <property type="evidence" value="ECO:0007669"/>
    <property type="project" value="TreeGrafter"/>
</dbReference>
<dbReference type="NCBIfam" id="TIGR02823">
    <property type="entry name" value="oxido_YhdH"/>
    <property type="match status" value="1"/>
</dbReference>
<dbReference type="STRING" id="6832.A0A553NZU8"/>
<name>A0A553NZU8_TIGCA</name>
<accession>A0A553NZU8</accession>
<sequence length="342" mass="35763">MSSAKTIRALITRTKGVSAQVETLPVIELPLQSTVKNSPGECNLLVKVKYSSLNYKDALVVSGKYPGLKPPMIGGIDIAGTVQESKSDLFKEGDEVIMNGWGVGTDHYGGFAQLASLRSEWAMKMPKGLDALGAAQIGTGGYTAMLCVDALVRNGVKPEHGPILVTGSTGGVGSISIAILADLGYKVTAVSGKTSSTDWLKSLGATDVKARSDFEAEGKPLVKEQWAGCVDTVGGNVLANVLSGTKYGGSVAACGLAGGMNLPTTVAPFILRGVSLLGVESALLPVAKREEVYGKYAEALIKSKKLDKVCEKAQLLTLEQVPDVAEKMLKGQIEGRYCVTPE</sequence>
<dbReference type="InterPro" id="IPR013154">
    <property type="entry name" value="ADH-like_N"/>
</dbReference>
<dbReference type="SUPFAM" id="SSF50129">
    <property type="entry name" value="GroES-like"/>
    <property type="match status" value="1"/>
</dbReference>
<dbReference type="Pfam" id="PF08240">
    <property type="entry name" value="ADH_N"/>
    <property type="match status" value="1"/>
</dbReference>
<comment type="caution">
    <text evidence="2">The sequence shown here is derived from an EMBL/GenBank/DDBJ whole genome shotgun (WGS) entry which is preliminary data.</text>
</comment>